<protein>
    <submittedName>
        <fullName evidence="2">von Willebrand factor type A domain-containing protein</fullName>
    </submittedName>
</protein>
<evidence type="ECO:0000313" key="2">
    <source>
        <dbReference type="EMBL" id="OAD22223.1"/>
    </source>
</evidence>
<evidence type="ECO:0000259" key="1">
    <source>
        <dbReference type="PROSITE" id="PS50234"/>
    </source>
</evidence>
<dbReference type="Proteomes" id="UP000076962">
    <property type="component" value="Unassembled WGS sequence"/>
</dbReference>
<feature type="non-terminal residue" evidence="2">
    <location>
        <position position="1"/>
    </location>
</feature>
<dbReference type="InterPro" id="IPR002035">
    <property type="entry name" value="VWF_A"/>
</dbReference>
<dbReference type="SUPFAM" id="SSF53300">
    <property type="entry name" value="vWA-like"/>
    <property type="match status" value="1"/>
</dbReference>
<sequence length="325" mass="35166">STPVMLADKKQTVFLRVGLTGLHLKKQKVAPINVALVIDKSGSMQGEKIRRAKDAAIMAVERLRKDDIISVVTYDHHANILVPATKATDPNRIITAINKLRAGGQTALYDGVEKGAKEVRKFLDRKRVNRIVLVSDGLANVGPSTPKELGALGASLSEENIAVTTIGLGLGYNEDLMSQLADKSDGNHAFAENATDLVRFFDHEFGDIFSVVAQEVNVTIIGVEGVRPIRVLGRDAEIQDQQVSVKLNQLYAGGQEKYILLELEVPPTKANIERVIAGVAVVYRNLGADTSERLSSMVSATFTDSPQLVEEKTNAAVMTAAIEQL</sequence>
<keyword evidence="3" id="KW-1185">Reference proteome</keyword>
<dbReference type="EMBL" id="LUTY01001092">
    <property type="protein sequence ID" value="OAD22223.1"/>
    <property type="molecule type" value="Genomic_DNA"/>
</dbReference>
<dbReference type="InterPro" id="IPR036465">
    <property type="entry name" value="vWFA_dom_sf"/>
</dbReference>
<accession>A0A176S2E8</accession>
<dbReference type="PANTHER" id="PTHR10579:SF43">
    <property type="entry name" value="ZINC FINGER (C3HC4-TYPE RING FINGER) FAMILY PROTEIN"/>
    <property type="match status" value="1"/>
</dbReference>
<dbReference type="InterPro" id="IPR051266">
    <property type="entry name" value="CLCR"/>
</dbReference>
<gene>
    <name evidence="2" type="ORF">THIOM_001981</name>
</gene>
<dbReference type="PROSITE" id="PS50234">
    <property type="entry name" value="VWFA"/>
    <property type="match status" value="1"/>
</dbReference>
<dbReference type="Gene3D" id="3.40.50.410">
    <property type="entry name" value="von Willebrand factor, type A domain"/>
    <property type="match status" value="1"/>
</dbReference>
<dbReference type="PATRIC" id="fig|1003181.4.peg.2739"/>
<evidence type="ECO:0000313" key="3">
    <source>
        <dbReference type="Proteomes" id="UP000076962"/>
    </source>
</evidence>
<reference evidence="2 3" key="1">
    <citation type="submission" date="2016-05" db="EMBL/GenBank/DDBJ databases">
        <title>Single-cell genome of chain-forming Candidatus Thiomargarita nelsonii and comparison to other large sulfur-oxidizing bacteria.</title>
        <authorList>
            <person name="Winkel M."/>
            <person name="Salman V."/>
            <person name="Woyke T."/>
            <person name="Schulz-Vogt H."/>
            <person name="Richter M."/>
            <person name="Flood B."/>
            <person name="Bailey J."/>
            <person name="Amann R."/>
            <person name="Mussmann M."/>
        </authorList>
    </citation>
    <scope>NUCLEOTIDE SEQUENCE [LARGE SCALE GENOMIC DNA]</scope>
    <source>
        <strain evidence="2 3">THI036</strain>
    </source>
</reference>
<dbReference type="PANTHER" id="PTHR10579">
    <property type="entry name" value="CALCIUM-ACTIVATED CHLORIDE CHANNEL REGULATOR"/>
    <property type="match status" value="1"/>
</dbReference>
<feature type="non-terminal residue" evidence="2">
    <location>
        <position position="325"/>
    </location>
</feature>
<dbReference type="Pfam" id="PF00092">
    <property type="entry name" value="VWA"/>
    <property type="match status" value="1"/>
</dbReference>
<feature type="domain" description="VWFA" evidence="1">
    <location>
        <begin position="33"/>
        <end position="212"/>
    </location>
</feature>
<organism evidence="2 3">
    <name type="scientific">Candidatus Thiomargarita nelsonii</name>
    <dbReference type="NCBI Taxonomy" id="1003181"/>
    <lineage>
        <taxon>Bacteria</taxon>
        <taxon>Pseudomonadati</taxon>
        <taxon>Pseudomonadota</taxon>
        <taxon>Gammaproteobacteria</taxon>
        <taxon>Thiotrichales</taxon>
        <taxon>Thiotrichaceae</taxon>
        <taxon>Thiomargarita</taxon>
    </lineage>
</organism>
<proteinExistence type="predicted"/>
<dbReference type="AlphaFoldDB" id="A0A176S2E8"/>
<name>A0A176S2E8_9GAMM</name>
<dbReference type="SMART" id="SM00327">
    <property type="entry name" value="VWA"/>
    <property type="match status" value="1"/>
</dbReference>
<comment type="caution">
    <text evidence="2">The sequence shown here is derived from an EMBL/GenBank/DDBJ whole genome shotgun (WGS) entry which is preliminary data.</text>
</comment>